<dbReference type="GO" id="GO:0008716">
    <property type="term" value="F:D-alanine-D-alanine ligase activity"/>
    <property type="evidence" value="ECO:0007669"/>
    <property type="project" value="InterPro"/>
</dbReference>
<evidence type="ECO:0000313" key="2">
    <source>
        <dbReference type="EMBL" id="OGI90228.1"/>
    </source>
</evidence>
<organism evidence="2 3">
    <name type="scientific">Candidatus Nomurabacteria bacterium RIFCSPLOWO2_01_FULL_40_15</name>
    <dbReference type="NCBI Taxonomy" id="1801772"/>
    <lineage>
        <taxon>Bacteria</taxon>
        <taxon>Candidatus Nomuraibacteriota</taxon>
    </lineage>
</organism>
<dbReference type="AlphaFoldDB" id="A0A1F6X8A5"/>
<proteinExistence type="predicted"/>
<dbReference type="PANTHER" id="PTHR23132:SF23">
    <property type="entry name" value="D-ALANINE--D-ALANINE LIGASE B"/>
    <property type="match status" value="1"/>
</dbReference>
<protein>
    <recommendedName>
        <fullName evidence="1">D-alanine--D-alanine ligase C-terminal domain-containing protein</fullName>
    </recommendedName>
</protein>
<dbReference type="Pfam" id="PF07478">
    <property type="entry name" value="Dala_Dala_lig_C"/>
    <property type="match status" value="1"/>
</dbReference>
<dbReference type="Gene3D" id="3.30.470.20">
    <property type="entry name" value="ATP-grasp fold, B domain"/>
    <property type="match status" value="2"/>
</dbReference>
<dbReference type="SUPFAM" id="SSF56059">
    <property type="entry name" value="Glutathione synthetase ATP-binding domain-like"/>
    <property type="match status" value="1"/>
</dbReference>
<sequence>MNQRRIGVLRGGTGENYENSLRAGGEIISYILENLSSKFKVVDILIDRDGEWHLGGIPIKVPDLIHRVDVVWDMTGNVSGVLESFSIPRVGAGSFSYSLLNNRAMLEQHLKSVGVSMPRRIVLPLYQKDFDGPRERYAIKKAKEVHEKFAGPWTIKPFTPNGDMAIHVATTFPELVDAIEDGVSHGGSILVEELIMGKNTTVHSMSNFREEDIYVFPPENISVDEKEKIISSVRNLHKHINAKHYLKSDFVLNSRGKIYLLDFESTPNLKPFSHFSEACEQVGAKMHNVVEHILERAM</sequence>
<dbReference type="InterPro" id="IPR011095">
    <property type="entry name" value="Dala_Dala_lig_C"/>
</dbReference>
<dbReference type="InterPro" id="IPR016185">
    <property type="entry name" value="PreATP-grasp_dom_sf"/>
</dbReference>
<name>A0A1F6X8A5_9BACT</name>
<gene>
    <name evidence="2" type="ORF">A2911_02390</name>
</gene>
<dbReference type="Gene3D" id="3.40.50.20">
    <property type="match status" value="1"/>
</dbReference>
<evidence type="ECO:0000313" key="3">
    <source>
        <dbReference type="Proteomes" id="UP000176814"/>
    </source>
</evidence>
<dbReference type="PANTHER" id="PTHR23132">
    <property type="entry name" value="D-ALANINE--D-ALANINE LIGASE"/>
    <property type="match status" value="1"/>
</dbReference>
<dbReference type="SUPFAM" id="SSF52440">
    <property type="entry name" value="PreATP-grasp domain"/>
    <property type="match status" value="1"/>
</dbReference>
<feature type="domain" description="D-alanine--D-alanine ligase C-terminal" evidence="1">
    <location>
        <begin position="211"/>
        <end position="295"/>
    </location>
</feature>
<dbReference type="Proteomes" id="UP000176814">
    <property type="component" value="Unassembled WGS sequence"/>
</dbReference>
<comment type="caution">
    <text evidence="2">The sequence shown here is derived from an EMBL/GenBank/DDBJ whole genome shotgun (WGS) entry which is preliminary data.</text>
</comment>
<dbReference type="EMBL" id="MFUW01000020">
    <property type="protein sequence ID" value="OGI90228.1"/>
    <property type="molecule type" value="Genomic_DNA"/>
</dbReference>
<reference evidence="2 3" key="1">
    <citation type="journal article" date="2016" name="Nat. Commun.">
        <title>Thousands of microbial genomes shed light on interconnected biogeochemical processes in an aquifer system.</title>
        <authorList>
            <person name="Anantharaman K."/>
            <person name="Brown C.T."/>
            <person name="Hug L.A."/>
            <person name="Sharon I."/>
            <person name="Castelle C.J."/>
            <person name="Probst A.J."/>
            <person name="Thomas B.C."/>
            <person name="Singh A."/>
            <person name="Wilkins M.J."/>
            <person name="Karaoz U."/>
            <person name="Brodie E.L."/>
            <person name="Williams K.H."/>
            <person name="Hubbard S.S."/>
            <person name="Banfield J.F."/>
        </authorList>
    </citation>
    <scope>NUCLEOTIDE SEQUENCE [LARGE SCALE GENOMIC DNA]</scope>
</reference>
<accession>A0A1F6X8A5</accession>
<evidence type="ECO:0000259" key="1">
    <source>
        <dbReference type="Pfam" id="PF07478"/>
    </source>
</evidence>